<dbReference type="CDD" id="cd02440">
    <property type="entry name" value="AdoMet_MTases"/>
    <property type="match status" value="1"/>
</dbReference>
<dbReference type="Gene3D" id="3.40.50.150">
    <property type="entry name" value="Vaccinia Virus protein VP39"/>
    <property type="match status" value="1"/>
</dbReference>
<dbReference type="PANTHER" id="PTHR43591:SF24">
    <property type="entry name" value="2-METHOXY-6-POLYPRENYL-1,4-BENZOQUINOL METHYLASE, MITOCHONDRIAL"/>
    <property type="match status" value="1"/>
</dbReference>
<proteinExistence type="predicted"/>
<dbReference type="InterPro" id="IPR013216">
    <property type="entry name" value="Methyltransf_11"/>
</dbReference>
<accession>A0A5A5S8M7</accession>
<dbReference type="Proteomes" id="UP000324689">
    <property type="component" value="Unassembled WGS sequence"/>
</dbReference>
<comment type="caution">
    <text evidence="2">The sequence shown here is derived from an EMBL/GenBank/DDBJ whole genome shotgun (WGS) entry which is preliminary data.</text>
</comment>
<evidence type="ECO:0000313" key="3">
    <source>
        <dbReference type="Proteomes" id="UP000324689"/>
    </source>
</evidence>
<dbReference type="SUPFAM" id="SSF53335">
    <property type="entry name" value="S-adenosyl-L-methionine-dependent methyltransferases"/>
    <property type="match status" value="1"/>
</dbReference>
<name>A0A5A5S8M7_MICAE</name>
<gene>
    <name evidence="2" type="primary">menG_3</name>
    <name evidence="2" type="ORF">MiTs_03741</name>
</gene>
<dbReference type="AlphaFoldDB" id="A0A5A5S8M7"/>
<evidence type="ECO:0000313" key="2">
    <source>
        <dbReference type="EMBL" id="GCA81722.1"/>
    </source>
</evidence>
<dbReference type="GO" id="GO:0032259">
    <property type="term" value="P:methylation"/>
    <property type="evidence" value="ECO:0007669"/>
    <property type="project" value="UniProtKB-KW"/>
</dbReference>
<dbReference type="GO" id="GO:0043770">
    <property type="term" value="F:demethylmenaquinone methyltransferase activity"/>
    <property type="evidence" value="ECO:0007669"/>
    <property type="project" value="UniProtKB-EC"/>
</dbReference>
<dbReference type="InterPro" id="IPR029063">
    <property type="entry name" value="SAM-dependent_MTases_sf"/>
</dbReference>
<keyword evidence="2" id="KW-0489">Methyltransferase</keyword>
<dbReference type="EMBL" id="BHVQ01000070">
    <property type="protein sequence ID" value="GCA81722.1"/>
    <property type="molecule type" value="Genomic_DNA"/>
</dbReference>
<dbReference type="GO" id="GO:0008757">
    <property type="term" value="F:S-adenosylmethionine-dependent methyltransferase activity"/>
    <property type="evidence" value="ECO:0007669"/>
    <property type="project" value="InterPro"/>
</dbReference>
<evidence type="ECO:0000259" key="1">
    <source>
        <dbReference type="Pfam" id="PF08241"/>
    </source>
</evidence>
<reference evidence="2 3" key="1">
    <citation type="submission" date="2018-09" db="EMBL/GenBank/DDBJ databases">
        <title>Evolutionary history of phycoerythrin pigmentation in the water bloom-forming cyanobacterium Microcystis aeruginosa.</title>
        <authorList>
            <person name="Tanabe Y."/>
            <person name="Tanabe Y."/>
            <person name="Yamaguchi H."/>
        </authorList>
    </citation>
    <scope>NUCLEOTIDE SEQUENCE [LARGE SCALE GENOMIC DNA]</scope>
    <source>
        <strain evidence="2 3">NIES-2521</strain>
    </source>
</reference>
<keyword evidence="2" id="KW-0808">Transferase</keyword>
<protein>
    <submittedName>
        <fullName evidence="2">Demethylmenaquinone methyltransferase</fullName>
        <ecNumber evidence="2">2.1.1.163</ecNumber>
    </submittedName>
</protein>
<feature type="domain" description="Methyltransferase type 11" evidence="1">
    <location>
        <begin position="9"/>
        <end position="107"/>
    </location>
</feature>
<dbReference type="Pfam" id="PF08241">
    <property type="entry name" value="Methyltransf_11"/>
    <property type="match status" value="1"/>
</dbReference>
<organism evidence="2 3">
    <name type="scientific">Microcystis aeruginosa NIES-2521</name>
    <dbReference type="NCBI Taxonomy" id="2303983"/>
    <lineage>
        <taxon>Bacteria</taxon>
        <taxon>Bacillati</taxon>
        <taxon>Cyanobacteriota</taxon>
        <taxon>Cyanophyceae</taxon>
        <taxon>Oscillatoriophycideae</taxon>
        <taxon>Chroococcales</taxon>
        <taxon>Microcystaceae</taxon>
        <taxon>Microcystis</taxon>
    </lineage>
</organism>
<sequence>MAGINARVLDVGTGTARIPIMISQLRPQWQIIAIDLADSMLEIGQKNILNANCQEQIKLEKVDGKNLPYQSEQFDLVISNSLIHHLENPLPFLREIKRVLKPNGGIFLRDLFRPDSEEIIQGMVREIDPNFSPRQSQLFQDSLRAAFTLAEIADLIQQSGLKNVKIYQSSERHWTAIKTSKN</sequence>
<dbReference type="PANTHER" id="PTHR43591">
    <property type="entry name" value="METHYLTRANSFERASE"/>
    <property type="match status" value="1"/>
</dbReference>
<dbReference type="EC" id="2.1.1.163" evidence="2"/>